<evidence type="ECO:0000313" key="2">
    <source>
        <dbReference type="Proteomes" id="UP001165136"/>
    </source>
</evidence>
<protein>
    <submittedName>
        <fullName evidence="1">Uncharacterized protein</fullName>
    </submittedName>
</protein>
<gene>
    <name evidence="1" type="ORF">Atai01_34970</name>
</gene>
<dbReference type="Proteomes" id="UP001165136">
    <property type="component" value="Unassembled WGS sequence"/>
</dbReference>
<dbReference type="EMBL" id="BSTI01000007">
    <property type="protein sequence ID" value="GLY66878.1"/>
    <property type="molecule type" value="Genomic_DNA"/>
</dbReference>
<comment type="caution">
    <text evidence="1">The sequence shown here is derived from an EMBL/GenBank/DDBJ whole genome shotgun (WGS) entry which is preliminary data.</text>
</comment>
<keyword evidence="2" id="KW-1185">Reference proteome</keyword>
<accession>A0A9W6VD40</accession>
<reference evidence="1" key="1">
    <citation type="submission" date="2023-03" db="EMBL/GenBank/DDBJ databases">
        <title>Amycolatopsis taiwanensis NBRC 103393.</title>
        <authorList>
            <person name="Ichikawa N."/>
            <person name="Sato H."/>
            <person name="Tonouchi N."/>
        </authorList>
    </citation>
    <scope>NUCLEOTIDE SEQUENCE</scope>
    <source>
        <strain evidence="1">NBRC 103393</strain>
    </source>
</reference>
<organism evidence="1 2">
    <name type="scientific">Amycolatopsis taiwanensis</name>
    <dbReference type="NCBI Taxonomy" id="342230"/>
    <lineage>
        <taxon>Bacteria</taxon>
        <taxon>Bacillati</taxon>
        <taxon>Actinomycetota</taxon>
        <taxon>Actinomycetes</taxon>
        <taxon>Pseudonocardiales</taxon>
        <taxon>Pseudonocardiaceae</taxon>
        <taxon>Amycolatopsis</taxon>
    </lineage>
</organism>
<sequence>MVTGMRESQTAVLERGIRLEDEFATEPFEVAWAGEARWFVQFLEPCDDATVTLTTQVSADGLAWVDHESPAVKAEASGVITVGVRDFGHWLRLVVQRSGGSTAPLTRVYLALKE</sequence>
<proteinExistence type="predicted"/>
<dbReference type="AlphaFoldDB" id="A0A9W6VD40"/>
<name>A0A9W6VD40_9PSEU</name>
<evidence type="ECO:0000313" key="1">
    <source>
        <dbReference type="EMBL" id="GLY66878.1"/>
    </source>
</evidence>